<evidence type="ECO:0000313" key="2">
    <source>
        <dbReference type="EMBL" id="GBN37401.1"/>
    </source>
</evidence>
<feature type="compositionally biased region" description="Basic residues" evidence="1">
    <location>
        <begin position="19"/>
        <end position="28"/>
    </location>
</feature>
<keyword evidence="3" id="KW-1185">Reference proteome</keyword>
<accession>A0A4Y2NDP4</accession>
<proteinExistence type="predicted"/>
<gene>
    <name evidence="2" type="ORF">AVEN_1749_1</name>
</gene>
<dbReference type="AlphaFoldDB" id="A0A4Y2NDP4"/>
<sequence>MPAALQFQSSAEPSQQSRSTHRKYRPTIHGKGGVQLLLLQDLGHEEESQAQSIYYALAGYNGMTFTP</sequence>
<protein>
    <submittedName>
        <fullName evidence="2">Uncharacterized protein</fullName>
    </submittedName>
</protein>
<organism evidence="2 3">
    <name type="scientific">Araneus ventricosus</name>
    <name type="common">Orbweaver spider</name>
    <name type="synonym">Epeira ventricosa</name>
    <dbReference type="NCBI Taxonomy" id="182803"/>
    <lineage>
        <taxon>Eukaryota</taxon>
        <taxon>Metazoa</taxon>
        <taxon>Ecdysozoa</taxon>
        <taxon>Arthropoda</taxon>
        <taxon>Chelicerata</taxon>
        <taxon>Arachnida</taxon>
        <taxon>Araneae</taxon>
        <taxon>Araneomorphae</taxon>
        <taxon>Entelegynae</taxon>
        <taxon>Araneoidea</taxon>
        <taxon>Araneidae</taxon>
        <taxon>Araneus</taxon>
    </lineage>
</organism>
<reference evidence="2 3" key="1">
    <citation type="journal article" date="2019" name="Sci. Rep.">
        <title>Orb-weaving spider Araneus ventricosus genome elucidates the spidroin gene catalogue.</title>
        <authorList>
            <person name="Kono N."/>
            <person name="Nakamura H."/>
            <person name="Ohtoshi R."/>
            <person name="Moran D.A.P."/>
            <person name="Shinohara A."/>
            <person name="Yoshida Y."/>
            <person name="Fujiwara M."/>
            <person name="Mori M."/>
            <person name="Tomita M."/>
            <person name="Arakawa K."/>
        </authorList>
    </citation>
    <scope>NUCLEOTIDE SEQUENCE [LARGE SCALE GENOMIC DNA]</scope>
</reference>
<feature type="region of interest" description="Disordered" evidence="1">
    <location>
        <begin position="1"/>
        <end position="28"/>
    </location>
</feature>
<evidence type="ECO:0000313" key="3">
    <source>
        <dbReference type="Proteomes" id="UP000499080"/>
    </source>
</evidence>
<comment type="caution">
    <text evidence="2">The sequence shown here is derived from an EMBL/GenBank/DDBJ whole genome shotgun (WGS) entry which is preliminary data.</text>
</comment>
<dbReference type="EMBL" id="BGPR01127532">
    <property type="protein sequence ID" value="GBN37401.1"/>
    <property type="molecule type" value="Genomic_DNA"/>
</dbReference>
<evidence type="ECO:0000256" key="1">
    <source>
        <dbReference type="SAM" id="MobiDB-lite"/>
    </source>
</evidence>
<dbReference type="Proteomes" id="UP000499080">
    <property type="component" value="Unassembled WGS sequence"/>
</dbReference>
<name>A0A4Y2NDP4_ARAVE</name>
<feature type="compositionally biased region" description="Polar residues" evidence="1">
    <location>
        <begin position="1"/>
        <end position="18"/>
    </location>
</feature>